<evidence type="ECO:0000313" key="9">
    <source>
        <dbReference type="Proteomes" id="UP000240621"/>
    </source>
</evidence>
<gene>
    <name evidence="8" type="ORF">CLV93_11257</name>
    <name evidence="7" type="ORF">JCM18694_25720</name>
</gene>
<feature type="domain" description="Radical SAM core" evidence="6">
    <location>
        <begin position="73"/>
        <end position="288"/>
    </location>
</feature>
<dbReference type="OrthoDB" id="9810775at2"/>
<sequence>MNALIKYRNDLVERNRLEYGVFYDQLKWLGYYEGIELEAERDQILERLKDNIQTGFKETKVDTSNLSPGCRLCGAGEWSCLFINNRCNAHCFYCPAPQETIGVPETQTIDFHTPEEYVAYIKKMGFKGVSFSGGEPFLTFDRVKTFLKALRDSFGNELYIWMYTNGILSTPKKLQELAELGLNEIRFDIGATNYNLKKVKQAIGIIPVVTVEVPAVPDELEQLKKAVKESAEAGLSHLNLHQMRLTPYNLPKLLDRNFQFAHGPRVTLPDSEITALKILEYTKQEQINLPVNYCSYAYKSRYQKSGFRNKLAPFIVKPFEEITEKGYIRNLAIVVSDWQQFRQLFAQLPESEQSKIQINEPQGKVLLKAKMLERFLPVTKEILVSYTNMRLSEQTGDIPDVSRISLTSARNIYIESGFVVNDLSLRPNLSNLLLQLINGKKPKECFEDEQLFIIWQHEQIEEGLPEYF</sequence>
<reference evidence="7 10" key="2">
    <citation type="submission" date="2019-10" db="EMBL/GenBank/DDBJ databases">
        <title>Prolixibacter strains distinguished by the presence of nitrate reductase genes were adept at nitrate-dependent anaerobic corrosion of metallic iron and carbon steel.</title>
        <authorList>
            <person name="Iino T."/>
            <person name="Shono N."/>
            <person name="Ito K."/>
            <person name="Nakamura R."/>
            <person name="Sueoka K."/>
            <person name="Harayama S."/>
            <person name="Ohkuma M."/>
        </authorList>
    </citation>
    <scope>NUCLEOTIDE SEQUENCE [LARGE SCALE GENOMIC DNA]</scope>
    <source>
        <strain evidence="7 10">MIC1-1</strain>
    </source>
</reference>
<name>A0A2P8C7I2_9BACT</name>
<dbReference type="SFLD" id="SFLDG01108">
    <property type="entry name" value="Uncharacterised_Radical_SAM_Su"/>
    <property type="match status" value="1"/>
</dbReference>
<dbReference type="InterPro" id="IPR040087">
    <property type="entry name" value="MJ0021-like"/>
</dbReference>
<proteinExistence type="predicted"/>
<evidence type="ECO:0000313" key="8">
    <source>
        <dbReference type="EMBL" id="PSK80922.1"/>
    </source>
</evidence>
<comment type="cofactor">
    <cofactor evidence="1">
        <name>[4Fe-4S] cluster</name>
        <dbReference type="ChEBI" id="CHEBI:49883"/>
    </cofactor>
</comment>
<dbReference type="InterPro" id="IPR013785">
    <property type="entry name" value="Aldolase_TIM"/>
</dbReference>
<dbReference type="EMBL" id="PYGC01000012">
    <property type="protein sequence ID" value="PSK80922.1"/>
    <property type="molecule type" value="Genomic_DNA"/>
</dbReference>
<keyword evidence="10" id="KW-1185">Reference proteome</keyword>
<dbReference type="Proteomes" id="UP000240621">
    <property type="component" value="Unassembled WGS sequence"/>
</dbReference>
<dbReference type="GO" id="GO:0016829">
    <property type="term" value="F:lyase activity"/>
    <property type="evidence" value="ECO:0007669"/>
    <property type="project" value="UniProtKB-KW"/>
</dbReference>
<dbReference type="Pfam" id="PF04055">
    <property type="entry name" value="Radical_SAM"/>
    <property type="match status" value="1"/>
</dbReference>
<evidence type="ECO:0000259" key="6">
    <source>
        <dbReference type="PROSITE" id="PS51918"/>
    </source>
</evidence>
<dbReference type="SUPFAM" id="SSF102114">
    <property type="entry name" value="Radical SAM enzymes"/>
    <property type="match status" value="1"/>
</dbReference>
<evidence type="ECO:0000256" key="4">
    <source>
        <dbReference type="ARBA" id="ARBA00023004"/>
    </source>
</evidence>
<dbReference type="EMBL" id="BLAU01000001">
    <property type="protein sequence ID" value="GET22326.1"/>
    <property type="molecule type" value="Genomic_DNA"/>
</dbReference>
<comment type="caution">
    <text evidence="8">The sequence shown here is derived from an EMBL/GenBank/DDBJ whole genome shotgun (WGS) entry which is preliminary data.</text>
</comment>
<accession>A0A2P8C7I2</accession>
<evidence type="ECO:0000256" key="5">
    <source>
        <dbReference type="ARBA" id="ARBA00023014"/>
    </source>
</evidence>
<evidence type="ECO:0000256" key="3">
    <source>
        <dbReference type="ARBA" id="ARBA00022723"/>
    </source>
</evidence>
<dbReference type="PANTHER" id="PTHR43288:SF1">
    <property type="entry name" value="GLYCYL-RADICAL ENZYME ACTIVATING ENZYME MJ0021-RELATED"/>
    <property type="match status" value="1"/>
</dbReference>
<keyword evidence="8" id="KW-0456">Lyase</keyword>
<keyword evidence="8" id="KW-0670">Pyruvate</keyword>
<keyword evidence="3" id="KW-0479">Metal-binding</keyword>
<protein>
    <submittedName>
        <fullName evidence="8">Pyruvate formate-lyase activating enzyme-like uncharacterized protein</fullName>
    </submittedName>
</protein>
<dbReference type="SFLD" id="SFLDS00029">
    <property type="entry name" value="Radical_SAM"/>
    <property type="match status" value="1"/>
</dbReference>
<dbReference type="GO" id="GO:0051536">
    <property type="term" value="F:iron-sulfur cluster binding"/>
    <property type="evidence" value="ECO:0007669"/>
    <property type="project" value="UniProtKB-KW"/>
</dbReference>
<dbReference type="InterPro" id="IPR007197">
    <property type="entry name" value="rSAM"/>
</dbReference>
<evidence type="ECO:0000256" key="2">
    <source>
        <dbReference type="ARBA" id="ARBA00022691"/>
    </source>
</evidence>
<dbReference type="InterPro" id="IPR058240">
    <property type="entry name" value="rSAM_sf"/>
</dbReference>
<dbReference type="Gene3D" id="3.20.20.70">
    <property type="entry name" value="Aldolase class I"/>
    <property type="match status" value="1"/>
</dbReference>
<evidence type="ECO:0000256" key="1">
    <source>
        <dbReference type="ARBA" id="ARBA00001966"/>
    </source>
</evidence>
<dbReference type="AlphaFoldDB" id="A0A2P8C7I2"/>
<dbReference type="RefSeq" id="WP_106543524.1">
    <property type="nucleotide sequence ID" value="NZ_BLAU01000001.1"/>
</dbReference>
<reference evidence="8 9" key="1">
    <citation type="submission" date="2018-03" db="EMBL/GenBank/DDBJ databases">
        <title>Genomic Encyclopedia of Archaeal and Bacterial Type Strains, Phase II (KMG-II): from individual species to whole genera.</title>
        <authorList>
            <person name="Goeker M."/>
        </authorList>
    </citation>
    <scope>NUCLEOTIDE SEQUENCE [LARGE SCALE GENOMIC DNA]</scope>
    <source>
        <strain evidence="8 9">DSM 27267</strain>
    </source>
</reference>
<dbReference type="GO" id="GO:0046872">
    <property type="term" value="F:metal ion binding"/>
    <property type="evidence" value="ECO:0007669"/>
    <property type="project" value="UniProtKB-KW"/>
</dbReference>
<evidence type="ECO:0000313" key="7">
    <source>
        <dbReference type="EMBL" id="GET22326.1"/>
    </source>
</evidence>
<dbReference type="Proteomes" id="UP000396862">
    <property type="component" value="Unassembled WGS sequence"/>
</dbReference>
<dbReference type="PANTHER" id="PTHR43288">
    <property type="entry name" value="BIOTIN SYNTHASE-RELATED PROTEIN, RADICAL SAM SUPERFAMILY"/>
    <property type="match status" value="1"/>
</dbReference>
<dbReference type="CDD" id="cd01335">
    <property type="entry name" value="Radical_SAM"/>
    <property type="match status" value="1"/>
</dbReference>
<keyword evidence="4" id="KW-0408">Iron</keyword>
<keyword evidence="5" id="KW-0411">Iron-sulfur</keyword>
<dbReference type="PROSITE" id="PS51918">
    <property type="entry name" value="RADICAL_SAM"/>
    <property type="match status" value="1"/>
</dbReference>
<evidence type="ECO:0000313" key="10">
    <source>
        <dbReference type="Proteomes" id="UP000396862"/>
    </source>
</evidence>
<organism evidence="8 9">
    <name type="scientific">Prolixibacter denitrificans</name>
    <dbReference type="NCBI Taxonomy" id="1541063"/>
    <lineage>
        <taxon>Bacteria</taxon>
        <taxon>Pseudomonadati</taxon>
        <taxon>Bacteroidota</taxon>
        <taxon>Bacteroidia</taxon>
        <taxon>Marinilabiliales</taxon>
        <taxon>Prolixibacteraceae</taxon>
        <taxon>Prolixibacter</taxon>
    </lineage>
</organism>
<keyword evidence="2" id="KW-0949">S-adenosyl-L-methionine</keyword>